<feature type="domain" description="DUF4440" evidence="2">
    <location>
        <begin position="47"/>
        <end position="134"/>
    </location>
</feature>
<dbReference type="Pfam" id="PF14534">
    <property type="entry name" value="DUF4440"/>
    <property type="match status" value="1"/>
</dbReference>
<dbReference type="Gene3D" id="3.10.450.50">
    <property type="match status" value="1"/>
</dbReference>
<evidence type="ECO:0000256" key="1">
    <source>
        <dbReference type="SAM" id="SignalP"/>
    </source>
</evidence>
<name>A0AAU7DLV8_9BACT</name>
<organism evidence="3">
    <name type="scientific">Telmatobacter sp. DSM 110680</name>
    <dbReference type="NCBI Taxonomy" id="3036704"/>
    <lineage>
        <taxon>Bacteria</taxon>
        <taxon>Pseudomonadati</taxon>
        <taxon>Acidobacteriota</taxon>
        <taxon>Terriglobia</taxon>
        <taxon>Terriglobales</taxon>
        <taxon>Acidobacteriaceae</taxon>
        <taxon>Telmatobacter</taxon>
    </lineage>
</organism>
<accession>A0AAU7DLV8</accession>
<dbReference type="EMBL" id="CP121196">
    <property type="protein sequence ID" value="XBH18043.1"/>
    <property type="molecule type" value="Genomic_DNA"/>
</dbReference>
<feature type="chain" id="PRO_5043873656" evidence="1">
    <location>
        <begin position="19"/>
        <end position="152"/>
    </location>
</feature>
<dbReference type="InterPro" id="IPR032710">
    <property type="entry name" value="NTF2-like_dom_sf"/>
</dbReference>
<dbReference type="AlphaFoldDB" id="A0AAU7DLV8"/>
<gene>
    <name evidence="3" type="ORF">P8935_01625</name>
</gene>
<protein>
    <submittedName>
        <fullName evidence="3">Nuclear transport factor 2 family protein</fullName>
    </submittedName>
</protein>
<keyword evidence="1" id="KW-0732">Signal</keyword>
<dbReference type="SUPFAM" id="SSF54427">
    <property type="entry name" value="NTF2-like"/>
    <property type="match status" value="1"/>
</dbReference>
<evidence type="ECO:0000313" key="3">
    <source>
        <dbReference type="EMBL" id="XBH18043.1"/>
    </source>
</evidence>
<feature type="signal peptide" evidence="1">
    <location>
        <begin position="1"/>
        <end position="18"/>
    </location>
</feature>
<dbReference type="InterPro" id="IPR027843">
    <property type="entry name" value="DUF4440"/>
</dbReference>
<dbReference type="RefSeq" id="WP_348263269.1">
    <property type="nucleotide sequence ID" value="NZ_CP121196.1"/>
</dbReference>
<reference evidence="3" key="1">
    <citation type="submission" date="2023-03" db="EMBL/GenBank/DDBJ databases">
        <title>Edaphobacter sp.</title>
        <authorList>
            <person name="Huber K.J."/>
            <person name="Papendorf J."/>
            <person name="Pilke C."/>
            <person name="Bunk B."/>
            <person name="Sproeer C."/>
            <person name="Pester M."/>
        </authorList>
    </citation>
    <scope>NUCLEOTIDE SEQUENCE</scope>
    <source>
        <strain evidence="3">DSM 110680</strain>
    </source>
</reference>
<sequence>MRVLVYLMLLCGASSLLAASDTQNADKKEITALIQELVQMDKQGSYSPQFVQDHISSDLRWAWPGGRGGRDEYIKTNPSDVAAEERVEDLKFRLFPDVAVVDGVFYKKNKGSSAVPFKGYLLEVWAKQDGHWKLVNSATGPFPDMRQAVRSK</sequence>
<evidence type="ECO:0000259" key="2">
    <source>
        <dbReference type="Pfam" id="PF14534"/>
    </source>
</evidence>
<proteinExistence type="predicted"/>